<reference evidence="4" key="1">
    <citation type="submission" date="2014-07" db="EMBL/GenBank/DDBJ databases">
        <authorList>
            <person name="Martin A.A"/>
            <person name="De Silva N."/>
        </authorList>
    </citation>
    <scope>NUCLEOTIDE SEQUENCE</scope>
</reference>
<dbReference type="STRING" id="75913.A0A0K0FFB1"/>
<evidence type="ECO:0000313" key="4">
    <source>
        <dbReference type="Proteomes" id="UP000035680"/>
    </source>
</evidence>
<dbReference type="SMART" id="SM00404">
    <property type="entry name" value="PTPc_motif"/>
    <property type="match status" value="1"/>
</dbReference>
<reference evidence="5" key="2">
    <citation type="submission" date="2015-08" db="UniProtKB">
        <authorList>
            <consortium name="WormBaseParasite"/>
        </authorList>
    </citation>
    <scope>IDENTIFICATION</scope>
</reference>
<dbReference type="InterPro" id="IPR056006">
    <property type="entry name" value="DUF7584"/>
</dbReference>
<evidence type="ECO:0000259" key="3">
    <source>
        <dbReference type="PROSITE" id="PS50056"/>
    </source>
</evidence>
<dbReference type="SUPFAM" id="SSF52799">
    <property type="entry name" value="(Phosphotyrosine protein) phosphatases II"/>
    <property type="match status" value="2"/>
</dbReference>
<keyword evidence="1" id="KW-0175">Coiled coil</keyword>
<proteinExistence type="predicted"/>
<dbReference type="SMART" id="SM00194">
    <property type="entry name" value="PTPc"/>
    <property type="match status" value="1"/>
</dbReference>
<dbReference type="AlphaFoldDB" id="A0A0K0FFB1"/>
<dbReference type="Proteomes" id="UP000035680">
    <property type="component" value="Unassembled WGS sequence"/>
</dbReference>
<dbReference type="PANTHER" id="PTHR46163">
    <property type="entry name" value="TYROSINE-PROTEIN PHOSPHATASE-RELATED"/>
    <property type="match status" value="1"/>
</dbReference>
<evidence type="ECO:0000313" key="5">
    <source>
        <dbReference type="WBParaSite" id="SVE_0755300.1"/>
    </source>
</evidence>
<feature type="domain" description="Tyrosine-protein phosphatase" evidence="2">
    <location>
        <begin position="588"/>
        <end position="790"/>
    </location>
</feature>
<dbReference type="InterPro" id="IPR029021">
    <property type="entry name" value="Prot-tyrosine_phosphatase-like"/>
</dbReference>
<dbReference type="Pfam" id="PF00102">
    <property type="entry name" value="Y_phosphatase"/>
    <property type="match status" value="2"/>
</dbReference>
<dbReference type="Pfam" id="PF24486">
    <property type="entry name" value="DUF7583"/>
    <property type="match status" value="1"/>
</dbReference>
<accession>A0A0K0FFB1</accession>
<dbReference type="InterPro" id="IPR000387">
    <property type="entry name" value="Tyr_Pase_dom"/>
</dbReference>
<keyword evidence="4" id="KW-1185">Reference proteome</keyword>
<organism evidence="4 5">
    <name type="scientific">Strongyloides venezuelensis</name>
    <name type="common">Threadworm</name>
    <dbReference type="NCBI Taxonomy" id="75913"/>
    <lineage>
        <taxon>Eukaryota</taxon>
        <taxon>Metazoa</taxon>
        <taxon>Ecdysozoa</taxon>
        <taxon>Nematoda</taxon>
        <taxon>Chromadorea</taxon>
        <taxon>Rhabditida</taxon>
        <taxon>Tylenchina</taxon>
        <taxon>Panagrolaimomorpha</taxon>
        <taxon>Strongyloidoidea</taxon>
        <taxon>Strongyloididae</taxon>
        <taxon>Strongyloides</taxon>
    </lineage>
</organism>
<dbReference type="InterPro" id="IPR000242">
    <property type="entry name" value="PTP_cat"/>
</dbReference>
<dbReference type="Pfam" id="PF24488">
    <property type="entry name" value="DUF7584"/>
    <property type="match status" value="1"/>
</dbReference>
<dbReference type="Gene3D" id="3.90.190.10">
    <property type="entry name" value="Protein tyrosine phosphatase superfamily"/>
    <property type="match status" value="2"/>
</dbReference>
<evidence type="ECO:0000256" key="1">
    <source>
        <dbReference type="SAM" id="Coils"/>
    </source>
</evidence>
<feature type="domain" description="Tyrosine specific protein phosphatases" evidence="3">
    <location>
        <begin position="712"/>
        <end position="781"/>
    </location>
</feature>
<feature type="coiled-coil region" evidence="1">
    <location>
        <begin position="274"/>
        <end position="301"/>
    </location>
</feature>
<dbReference type="PROSITE" id="PS50056">
    <property type="entry name" value="TYR_PHOSPHATASE_2"/>
    <property type="match status" value="1"/>
</dbReference>
<evidence type="ECO:0000259" key="2">
    <source>
        <dbReference type="PROSITE" id="PS50055"/>
    </source>
</evidence>
<name>A0A0K0FFB1_STRVS</name>
<dbReference type="PROSITE" id="PS50055">
    <property type="entry name" value="TYR_PHOSPHATASE_PTP"/>
    <property type="match status" value="1"/>
</dbReference>
<sequence length="802" mass="94196">MKKFYYFLIPNPNDIFAIKDPCVIVESFNECPDILLLGHNITSSVNHNGKEINIIHITRQNEKTFELKFNVNNNQELGKYYSGEKITYSRRKYHRIETIESSSKLIQSKCDIKGFDLIKLEYQCADENDYQTIEQIYYFGISNTDFHLENEEVPYSNNETFVTPNCTISRFNFDYLDAIIYNNKKVKINYLDTRSETKGKFNKTSDHILLAYKIDKIILKCIYTTPEEIVTTSSTFISGTRIAIGRDKNGNEIYSIAVIYTNITKMVNVIATSNKAEIQQIRKMEEELKESKKSLFQKNGKQAWKRLCYSRNFYNYTCIGLNYYNSTYPYLLQFSKTMDGKESVEKYCTIINSKEYTSDKFKNRKVVKEEEGDEVVDVGTSNLFDGSLVKCYDAIEKKIHAHYVYEDSMKRKYTLSDKILGAIIAIIYEKRPELNDENFNKFIGLMIVVHMEIYHVRNWNKHEIPQAELQVLNLYKEISKAAENKNILVYTSQGTGSRVYMFTYFSCIYDAMENYYEVTNPMDIIKQIREERYGGNIETYDYAYIIKALITIFFNNKLLANKTNHRVEFIEKYNTYLYNFLARESKINRKIRELKSVFNSTRVTYKNDLNNMCECFVNAYKESVQRQNTAPVKEEIDDMIYRYKVLLVAVLVKPEEVLPKASKWYPYFPQSKDLLKTSNYTVSRINHSTLRFSIINDGQIMVSVPSNHKTIYKFYKRIIKLDVGNYIAIHCSARIGRTGNMTLIIYMIDTIISYINFDPIARLKCLRESRYRAVQTFNQFLFAILVVYEHYKNIIDDMDPGA</sequence>
<dbReference type="WBParaSite" id="SVE_0755300.1">
    <property type="protein sequence ID" value="SVE_0755300.1"/>
    <property type="gene ID" value="SVE_0755300"/>
</dbReference>
<dbReference type="GO" id="GO:0004725">
    <property type="term" value="F:protein tyrosine phosphatase activity"/>
    <property type="evidence" value="ECO:0007669"/>
    <property type="project" value="InterPro"/>
</dbReference>
<dbReference type="InterPro" id="IPR052782">
    <property type="entry name" value="Oocyte-zygote_transition_reg"/>
</dbReference>
<dbReference type="InterPro" id="IPR056005">
    <property type="entry name" value="DUF7583"/>
</dbReference>
<dbReference type="InterPro" id="IPR003595">
    <property type="entry name" value="Tyr_Pase_cat"/>
</dbReference>
<protein>
    <submittedName>
        <fullName evidence="5">Tyrosine-protein phosphatase domain-containing protein</fullName>
    </submittedName>
</protein>